<evidence type="ECO:0000256" key="3">
    <source>
        <dbReference type="ARBA" id="ARBA00023125"/>
    </source>
</evidence>
<dbReference type="InterPro" id="IPR038488">
    <property type="entry name" value="Integrase_DNA-bd_sf"/>
</dbReference>
<dbReference type="EMBL" id="QJUP01000005">
    <property type="protein sequence ID" value="TBU98251.1"/>
    <property type="molecule type" value="Genomic_DNA"/>
</dbReference>
<dbReference type="GO" id="GO:0006310">
    <property type="term" value="P:DNA recombination"/>
    <property type="evidence" value="ECO:0007669"/>
    <property type="project" value="UniProtKB-KW"/>
</dbReference>
<keyword evidence="4" id="KW-0233">DNA recombination</keyword>
<dbReference type="PROSITE" id="PS51898">
    <property type="entry name" value="TYR_RECOMBINASE"/>
    <property type="match status" value="1"/>
</dbReference>
<evidence type="ECO:0000256" key="4">
    <source>
        <dbReference type="ARBA" id="ARBA00023172"/>
    </source>
</evidence>
<organism evidence="8 9">
    <name type="scientific">Stutzerimonas kirkiae</name>
    <dbReference type="NCBI Taxonomy" id="2211392"/>
    <lineage>
        <taxon>Bacteria</taxon>
        <taxon>Pseudomonadati</taxon>
        <taxon>Pseudomonadota</taxon>
        <taxon>Gammaproteobacteria</taxon>
        <taxon>Pseudomonadales</taxon>
        <taxon>Pseudomonadaceae</taxon>
        <taxon>Stutzerimonas</taxon>
    </lineage>
</organism>
<evidence type="ECO:0000256" key="2">
    <source>
        <dbReference type="ARBA" id="ARBA00022908"/>
    </source>
</evidence>
<accession>A0A4Q9RBE6</accession>
<keyword evidence="3 5" id="KW-0238">DNA-binding</keyword>
<keyword evidence="9" id="KW-1185">Reference proteome</keyword>
<dbReference type="InterPro" id="IPR053876">
    <property type="entry name" value="Phage_int_M"/>
</dbReference>
<feature type="domain" description="Core-binding (CB)" evidence="7">
    <location>
        <begin position="98"/>
        <end position="182"/>
    </location>
</feature>
<evidence type="ECO:0000259" key="6">
    <source>
        <dbReference type="PROSITE" id="PS51898"/>
    </source>
</evidence>
<dbReference type="InterPro" id="IPR011010">
    <property type="entry name" value="DNA_brk_join_enz"/>
</dbReference>
<sequence length="456" mass="51952">MALTDAVVRQAKTTGKDYTLNDADGLVLFVTGRGAKKWHFRFTWMGKQQRVAVGSYPEMSLKDARERRDDLRAQVARGVDPRVHRLQVKAAELAAPLNTFASVFKAWRDFKALSLKTGRQSTLSQIDRIFDKDVLPWLGKLSIFDIDNPHLLDVLRRIERRKAFTTAEKVRTWFNQLFRYAMVEKGLRYNPASDLDIVAAPKPPVSHNPFLRMDELPTFLQTLCSYGGQEVTKMGLRLLLLTGVRTGELRQAVPEQFDLERGLWIIPPVIVKQLQVKLRREGKTIPPYIVPLPRQAIDIVHVLIDEHARRPAQHYLLSHRSRLKERISENTLNGALHRMGYADRLTGHGIRATISTALNELGYPKEWIEVQLSHADPNKIRAAYNHADYVEQRRMMMQDWADRLDSCERGEPIAQPVLPQAAPHSMAGIESYLRLLAQGRLPQSVDGVALPRHIVG</sequence>
<dbReference type="InterPro" id="IPR013762">
    <property type="entry name" value="Integrase-like_cat_sf"/>
</dbReference>
<evidence type="ECO:0000313" key="9">
    <source>
        <dbReference type="Proteomes" id="UP000292639"/>
    </source>
</evidence>
<evidence type="ECO:0000256" key="1">
    <source>
        <dbReference type="ARBA" id="ARBA00008857"/>
    </source>
</evidence>
<dbReference type="PANTHER" id="PTHR30629:SF2">
    <property type="entry name" value="PROPHAGE INTEGRASE INTS-RELATED"/>
    <property type="match status" value="1"/>
</dbReference>
<dbReference type="InterPro" id="IPR002104">
    <property type="entry name" value="Integrase_catalytic"/>
</dbReference>
<dbReference type="Pfam" id="PF00589">
    <property type="entry name" value="Phage_integrase"/>
    <property type="match status" value="1"/>
</dbReference>
<dbReference type="PANTHER" id="PTHR30629">
    <property type="entry name" value="PROPHAGE INTEGRASE"/>
    <property type="match status" value="1"/>
</dbReference>
<dbReference type="PROSITE" id="PS51900">
    <property type="entry name" value="CB"/>
    <property type="match status" value="1"/>
</dbReference>
<dbReference type="OrthoDB" id="9795573at2"/>
<dbReference type="GO" id="GO:0015074">
    <property type="term" value="P:DNA integration"/>
    <property type="evidence" value="ECO:0007669"/>
    <property type="project" value="UniProtKB-KW"/>
</dbReference>
<dbReference type="InterPro" id="IPR044068">
    <property type="entry name" value="CB"/>
</dbReference>
<feature type="domain" description="Tyr recombinase" evidence="6">
    <location>
        <begin position="206"/>
        <end position="397"/>
    </location>
</feature>
<dbReference type="Gene3D" id="1.10.443.10">
    <property type="entry name" value="Intergrase catalytic core"/>
    <property type="match status" value="1"/>
</dbReference>
<comment type="caution">
    <text evidence="8">The sequence shown here is derived from an EMBL/GenBank/DDBJ whole genome shotgun (WGS) entry which is preliminary data.</text>
</comment>
<dbReference type="Gene3D" id="1.10.150.130">
    <property type="match status" value="1"/>
</dbReference>
<dbReference type="Pfam" id="PF13356">
    <property type="entry name" value="Arm-DNA-bind_3"/>
    <property type="match status" value="1"/>
</dbReference>
<dbReference type="InterPro" id="IPR025166">
    <property type="entry name" value="Integrase_DNA_bind_dom"/>
</dbReference>
<protein>
    <submittedName>
        <fullName evidence="8">Integrase</fullName>
    </submittedName>
</protein>
<evidence type="ECO:0000313" key="8">
    <source>
        <dbReference type="EMBL" id="TBU98251.1"/>
    </source>
</evidence>
<dbReference type="Pfam" id="PF22022">
    <property type="entry name" value="Phage_int_M"/>
    <property type="match status" value="1"/>
</dbReference>
<dbReference type="InterPro" id="IPR050808">
    <property type="entry name" value="Phage_Integrase"/>
</dbReference>
<evidence type="ECO:0000256" key="5">
    <source>
        <dbReference type="PROSITE-ProRule" id="PRU01248"/>
    </source>
</evidence>
<dbReference type="Gene3D" id="3.30.160.390">
    <property type="entry name" value="Integrase, DNA-binding domain"/>
    <property type="match status" value="1"/>
</dbReference>
<dbReference type="Proteomes" id="UP000292639">
    <property type="component" value="Unassembled WGS sequence"/>
</dbReference>
<dbReference type="GO" id="GO:0003677">
    <property type="term" value="F:DNA binding"/>
    <property type="evidence" value="ECO:0007669"/>
    <property type="project" value="UniProtKB-UniRule"/>
</dbReference>
<dbReference type="SUPFAM" id="SSF56349">
    <property type="entry name" value="DNA breaking-rejoining enzymes"/>
    <property type="match status" value="1"/>
</dbReference>
<evidence type="ECO:0000259" key="7">
    <source>
        <dbReference type="PROSITE" id="PS51900"/>
    </source>
</evidence>
<dbReference type="AlphaFoldDB" id="A0A4Q9RBE6"/>
<dbReference type="CDD" id="cd00801">
    <property type="entry name" value="INT_P4_C"/>
    <property type="match status" value="1"/>
</dbReference>
<name>A0A4Q9RBE6_9GAMM</name>
<keyword evidence="2" id="KW-0229">DNA integration</keyword>
<reference evidence="8 9" key="1">
    <citation type="submission" date="2018-06" db="EMBL/GenBank/DDBJ databases">
        <title>Three novel Pseudomonas species isolated from symptomatic oak.</title>
        <authorList>
            <person name="Bueno-Gonzalez V."/>
            <person name="Brady C."/>
        </authorList>
    </citation>
    <scope>NUCLEOTIDE SEQUENCE [LARGE SCALE GENOMIC DNA]</scope>
    <source>
        <strain evidence="8 9">P17C</strain>
    </source>
</reference>
<gene>
    <name evidence="8" type="ORF">DNJ96_05525</name>
</gene>
<dbReference type="InterPro" id="IPR010998">
    <property type="entry name" value="Integrase_recombinase_N"/>
</dbReference>
<comment type="similarity">
    <text evidence="1">Belongs to the 'phage' integrase family.</text>
</comment>
<proteinExistence type="inferred from homology"/>